<dbReference type="AlphaFoldDB" id="A0AAN5MG53"/>
<protein>
    <submittedName>
        <fullName evidence="2">Pathogenicity island 2 effector protein SseG</fullName>
    </submittedName>
</protein>
<keyword evidence="1" id="KW-0472">Membrane</keyword>
<evidence type="ECO:0000313" key="2">
    <source>
        <dbReference type="EMBL" id="HAT3808739.1"/>
    </source>
</evidence>
<reference evidence="2" key="1">
    <citation type="journal article" date="2018" name="Genome Biol.">
        <title>SKESA: strategic k-mer extension for scrupulous assemblies.</title>
        <authorList>
            <person name="Souvorov A."/>
            <person name="Agarwala R."/>
            <person name="Lipman D.J."/>
        </authorList>
    </citation>
    <scope>NUCLEOTIDE SEQUENCE</scope>
    <source>
        <strain evidence="2">Morganella morganii ARLG-3209</strain>
    </source>
</reference>
<sequence>MIDADIGRTGHEVVVSAEMQQIIKEMVAGLSVPVLPAPLHGADHKEAKDTCRQGQKRMLARLTERAAGIIPAELFSWQSVVLGGQLFCCGAAIALAVSGGGAVPLLLFAGIGLSIAIADIACLIYQRKHALPMGHDSIANAVYFIAHRFYDVNKSKNIGESVSFGARALLTAAVMGQSFMMTSAGLSYPHFRLMDNATRGTLVFLRYGAAGCPVRGLQASVPFFRLLNRLFPPADNPAESVVTFRPSPDR</sequence>
<reference evidence="2" key="2">
    <citation type="submission" date="2020-10" db="EMBL/GenBank/DDBJ databases">
        <authorList>
            <consortium name="NCBI Pathogen Detection Project"/>
        </authorList>
    </citation>
    <scope>NUCLEOTIDE SEQUENCE</scope>
    <source>
        <strain evidence="2">Morganella morganii ARLG-3209</strain>
    </source>
</reference>
<evidence type="ECO:0000313" key="3">
    <source>
        <dbReference type="Proteomes" id="UP000865968"/>
    </source>
</evidence>
<dbReference type="Proteomes" id="UP000865968">
    <property type="component" value="Unassembled WGS sequence"/>
</dbReference>
<evidence type="ECO:0000256" key="1">
    <source>
        <dbReference type="SAM" id="Phobius"/>
    </source>
</evidence>
<keyword evidence="1" id="KW-1133">Transmembrane helix</keyword>
<proteinExistence type="predicted"/>
<organism evidence="2 3">
    <name type="scientific">Morganella morganii</name>
    <name type="common">Proteus morganii</name>
    <dbReference type="NCBI Taxonomy" id="582"/>
    <lineage>
        <taxon>Bacteria</taxon>
        <taxon>Pseudomonadati</taxon>
        <taxon>Pseudomonadota</taxon>
        <taxon>Gammaproteobacteria</taxon>
        <taxon>Enterobacterales</taxon>
        <taxon>Morganellaceae</taxon>
        <taxon>Morganella</taxon>
    </lineage>
</organism>
<feature type="transmembrane region" description="Helical" evidence="1">
    <location>
        <begin position="103"/>
        <end position="125"/>
    </location>
</feature>
<feature type="transmembrane region" description="Helical" evidence="1">
    <location>
        <begin position="74"/>
        <end position="97"/>
    </location>
</feature>
<gene>
    <name evidence="2" type="ORF">I8608_001566</name>
</gene>
<dbReference type="RefSeq" id="WP_262860303.1">
    <property type="nucleotide sequence ID" value="NZ_JAHTWE010000021.1"/>
</dbReference>
<accession>A0AAN5MG53</accession>
<name>A0AAN5MG53_MORMO</name>
<dbReference type="EMBL" id="DACSWI010000003">
    <property type="protein sequence ID" value="HAT3808739.1"/>
    <property type="molecule type" value="Genomic_DNA"/>
</dbReference>
<comment type="caution">
    <text evidence="2">The sequence shown here is derived from an EMBL/GenBank/DDBJ whole genome shotgun (WGS) entry which is preliminary data.</text>
</comment>
<keyword evidence="1" id="KW-0812">Transmembrane</keyword>